<dbReference type="Gene3D" id="1.10.472.80">
    <property type="entry name" value="Ypt/Rab-GAP domain of gyp1p, domain 3"/>
    <property type="match status" value="1"/>
</dbReference>
<feature type="compositionally biased region" description="Gly residues" evidence="1">
    <location>
        <begin position="51"/>
        <end position="63"/>
    </location>
</feature>
<dbReference type="PANTHER" id="PTHR22957">
    <property type="entry name" value="TBC1 DOMAIN FAMILY MEMBER GTPASE-ACTIVATING PROTEIN"/>
    <property type="match status" value="1"/>
</dbReference>
<organism evidence="4 5">
    <name type="scientific">Thecamonas trahens ATCC 50062</name>
    <dbReference type="NCBI Taxonomy" id="461836"/>
    <lineage>
        <taxon>Eukaryota</taxon>
        <taxon>Apusozoa</taxon>
        <taxon>Apusomonadida</taxon>
        <taxon>Apusomonadidae</taxon>
        <taxon>Thecamonas</taxon>
    </lineage>
</organism>
<protein>
    <submittedName>
        <fullName evidence="4">RabGAP/TBC protein</fullName>
    </submittedName>
</protein>
<reference evidence="4 5" key="1">
    <citation type="submission" date="2010-05" db="EMBL/GenBank/DDBJ databases">
        <title>The Genome Sequence of Thecamonas trahens ATCC 50062.</title>
        <authorList>
            <consortium name="The Broad Institute Genome Sequencing Platform"/>
            <person name="Russ C."/>
            <person name="Cuomo C."/>
            <person name="Shea T."/>
            <person name="Young S.K."/>
            <person name="Zeng Q."/>
            <person name="Koehrsen M."/>
            <person name="Haas B."/>
            <person name="Borodovsky M."/>
            <person name="Guigo R."/>
            <person name="Alvarado L."/>
            <person name="Berlin A."/>
            <person name="Bochicchio J."/>
            <person name="Borenstein D."/>
            <person name="Chapman S."/>
            <person name="Chen Z."/>
            <person name="Freedman E."/>
            <person name="Gellesch M."/>
            <person name="Goldberg J."/>
            <person name="Griggs A."/>
            <person name="Gujja S."/>
            <person name="Heilman E."/>
            <person name="Heiman D."/>
            <person name="Hepburn T."/>
            <person name="Howarth C."/>
            <person name="Jen D."/>
            <person name="Larson L."/>
            <person name="Mehta T."/>
            <person name="Park D."/>
            <person name="Pearson M."/>
            <person name="Roberts A."/>
            <person name="Saif S."/>
            <person name="Shenoy N."/>
            <person name="Sisk P."/>
            <person name="Stolte C."/>
            <person name="Sykes S."/>
            <person name="Thomson T."/>
            <person name="Walk T."/>
            <person name="White J."/>
            <person name="Yandava C."/>
            <person name="Burger G."/>
            <person name="Gray M.W."/>
            <person name="Holland P.W.H."/>
            <person name="King N."/>
            <person name="Lang F.B.F."/>
            <person name="Roger A.J."/>
            <person name="Ruiz-Trillo I."/>
            <person name="Lander E."/>
            <person name="Nusbaum C."/>
        </authorList>
    </citation>
    <scope>NUCLEOTIDE SEQUENCE [LARGE SCALE GENOMIC DNA]</scope>
    <source>
        <strain evidence="4 5">ATCC 50062</strain>
    </source>
</reference>
<evidence type="ECO:0000259" key="3">
    <source>
        <dbReference type="PROSITE" id="PS50086"/>
    </source>
</evidence>
<dbReference type="GeneID" id="25568210"/>
<feature type="compositionally biased region" description="Basic and acidic residues" evidence="1">
    <location>
        <begin position="94"/>
        <end position="104"/>
    </location>
</feature>
<dbReference type="InterPro" id="IPR035969">
    <property type="entry name" value="Rab-GAP_TBC_sf"/>
</dbReference>
<dbReference type="PROSITE" id="PS50003">
    <property type="entry name" value="PH_DOMAIN"/>
    <property type="match status" value="1"/>
</dbReference>
<feature type="region of interest" description="Disordered" evidence="1">
    <location>
        <begin position="51"/>
        <end position="111"/>
    </location>
</feature>
<dbReference type="Pfam" id="PF00566">
    <property type="entry name" value="RabGAP-TBC"/>
    <property type="match status" value="1"/>
</dbReference>
<dbReference type="SMART" id="SM00164">
    <property type="entry name" value="TBC"/>
    <property type="match status" value="1"/>
</dbReference>
<dbReference type="InterPro" id="IPR011993">
    <property type="entry name" value="PH-like_dom_sf"/>
</dbReference>
<dbReference type="Gene3D" id="1.10.8.270">
    <property type="entry name" value="putative rabgap domain of human tbc1 domain family member 14 like domains"/>
    <property type="match status" value="1"/>
</dbReference>
<dbReference type="EMBL" id="GL349483">
    <property type="protein sequence ID" value="KNC53880.1"/>
    <property type="molecule type" value="Genomic_DNA"/>
</dbReference>
<proteinExistence type="predicted"/>
<evidence type="ECO:0000256" key="1">
    <source>
        <dbReference type="SAM" id="MobiDB-lite"/>
    </source>
</evidence>
<evidence type="ECO:0000313" key="5">
    <source>
        <dbReference type="Proteomes" id="UP000054408"/>
    </source>
</evidence>
<dbReference type="eggNOG" id="KOG4567">
    <property type="taxonomic scope" value="Eukaryota"/>
</dbReference>
<gene>
    <name evidence="4" type="ORF">AMSG_09838</name>
</gene>
<dbReference type="PROSITE" id="PS50086">
    <property type="entry name" value="TBC_RABGAP"/>
    <property type="match status" value="1"/>
</dbReference>
<dbReference type="Gene3D" id="2.30.29.30">
    <property type="entry name" value="Pleckstrin-homology domain (PH domain)/Phosphotyrosine-binding domain (PTB)"/>
    <property type="match status" value="1"/>
</dbReference>
<keyword evidence="5" id="KW-1185">Reference proteome</keyword>
<feature type="domain" description="PH" evidence="2">
    <location>
        <begin position="433"/>
        <end position="539"/>
    </location>
</feature>
<evidence type="ECO:0000259" key="2">
    <source>
        <dbReference type="PROSITE" id="PS50003"/>
    </source>
</evidence>
<name>A0A0L0DNN8_THETB</name>
<dbReference type="InterPro" id="IPR001849">
    <property type="entry name" value="PH_domain"/>
</dbReference>
<dbReference type="STRING" id="461836.A0A0L0DNN8"/>
<dbReference type="OrthoDB" id="10263206at2759"/>
<dbReference type="PANTHER" id="PTHR22957:SF27">
    <property type="entry name" value="TBC1 DOMAIN FAMILY MEMBER 13"/>
    <property type="match status" value="1"/>
</dbReference>
<evidence type="ECO:0000313" key="4">
    <source>
        <dbReference type="EMBL" id="KNC53880.1"/>
    </source>
</evidence>
<accession>A0A0L0DNN8</accession>
<dbReference type="InterPro" id="IPR000195">
    <property type="entry name" value="Rab-GAP-TBC_dom"/>
</dbReference>
<sequence>MEEESRLANLARLLGGERVSPAVVRGLGFHGLDVESELVVDDAYVPTGAEAGAGTGAGTGAGADTGHEVAGRAGAGAGAETGAENMIDGGSKGTTDDGGDRVETETDDGSVLSTDSAGLYAKYAGLRLRVWQVALGVLPEETARWGAAEDEAARTYRDFVDLFTREGEFPPADSESEEFTVYTQIRADVERTWPKVPFFQVGDSGLGEEEERFHDESLTRILWVYAKLNSGIAYVQGMNELVAMLLFVAAVDTPEGAASARPMAERSASRATVTAAEPRAFWLFTNLMSEIKELFVSQLDYSDSGVMGAIKAIEAELQWFDFELFEHLQKNHIDPRFYAFRWLTLLLTQEFPFATSLRLWDALFCDGHRFAFLRHFCVAMLIAIRARLLDAEFAAMVSLLQHYPPEDEVPFAVLFELACSIADRSYRSLATYDKVCEGPLDRQMGTVEWVPFWAVLALAPSRDRATIFLYKEKSKTAIDEAVDLRGATLESLTVRQRNTSKGARQAFRLATTRGNLYLGTFNHLSPRLEWMAAFARVLDTVTALVDARDASAVFDICAWDATYGIAPPRVESDPTSPLADSQLDAYYDDRALWDAQLAHWPLRASAAAAAAASDAAPR</sequence>
<dbReference type="GO" id="GO:0005096">
    <property type="term" value="F:GTPase activator activity"/>
    <property type="evidence" value="ECO:0007669"/>
    <property type="project" value="TreeGrafter"/>
</dbReference>
<feature type="domain" description="Rab-GAP TBC" evidence="3">
    <location>
        <begin position="121"/>
        <end position="367"/>
    </location>
</feature>
<dbReference type="RefSeq" id="XP_013754256.1">
    <property type="nucleotide sequence ID" value="XM_013898802.1"/>
</dbReference>
<dbReference type="AlphaFoldDB" id="A0A0L0DNN8"/>
<dbReference type="GO" id="GO:0006886">
    <property type="term" value="P:intracellular protein transport"/>
    <property type="evidence" value="ECO:0007669"/>
    <property type="project" value="TreeGrafter"/>
</dbReference>
<dbReference type="Proteomes" id="UP000054408">
    <property type="component" value="Unassembled WGS sequence"/>
</dbReference>
<dbReference type="SUPFAM" id="SSF47923">
    <property type="entry name" value="Ypt/Rab-GAP domain of gyp1p"/>
    <property type="match status" value="2"/>
</dbReference>